<dbReference type="InterPro" id="IPR013970">
    <property type="entry name" value="Rfa2"/>
</dbReference>
<reference evidence="4 5" key="1">
    <citation type="submission" date="2017-06" db="EMBL/GenBank/DDBJ databases">
        <title>A platform for efficient transgenesis in Macrostomum lignano, a flatworm model organism for stem cell research.</title>
        <authorList>
            <person name="Berezikov E."/>
        </authorList>
    </citation>
    <scope>NUCLEOTIDE SEQUENCE [LARGE SCALE GENOMIC DNA]</scope>
    <source>
        <strain evidence="4">DV1</strain>
        <tissue evidence="4">Whole organism</tissue>
    </source>
</reference>
<dbReference type="InterPro" id="IPR012340">
    <property type="entry name" value="NA-bd_OB-fold"/>
</dbReference>
<organism evidence="4 5">
    <name type="scientific">Macrostomum lignano</name>
    <dbReference type="NCBI Taxonomy" id="282301"/>
    <lineage>
        <taxon>Eukaryota</taxon>
        <taxon>Metazoa</taxon>
        <taxon>Spiralia</taxon>
        <taxon>Lophotrochozoa</taxon>
        <taxon>Platyhelminthes</taxon>
        <taxon>Rhabditophora</taxon>
        <taxon>Macrostomorpha</taxon>
        <taxon>Macrostomida</taxon>
        <taxon>Macrostomidae</taxon>
        <taxon>Macrostomum</taxon>
    </lineage>
</organism>
<dbReference type="Gene3D" id="2.40.50.140">
    <property type="entry name" value="Nucleic acid-binding proteins"/>
    <property type="match status" value="1"/>
</dbReference>
<evidence type="ECO:0000256" key="3">
    <source>
        <dbReference type="ARBA" id="ARBA00023242"/>
    </source>
</evidence>
<dbReference type="STRING" id="282301.A0A267HAP1"/>
<dbReference type="GO" id="GO:0006298">
    <property type="term" value="P:mismatch repair"/>
    <property type="evidence" value="ECO:0007669"/>
    <property type="project" value="TreeGrafter"/>
</dbReference>
<comment type="subcellular location">
    <subcellularLocation>
        <location evidence="1">Nucleus</location>
    </subcellularLocation>
</comment>
<evidence type="ECO:0000256" key="1">
    <source>
        <dbReference type="ARBA" id="ARBA00004123"/>
    </source>
</evidence>
<keyword evidence="3" id="KW-0539">Nucleus</keyword>
<dbReference type="GO" id="GO:0003684">
    <property type="term" value="F:damaged DNA binding"/>
    <property type="evidence" value="ECO:0007669"/>
    <property type="project" value="TreeGrafter"/>
</dbReference>
<dbReference type="GO" id="GO:0006284">
    <property type="term" value="P:base-excision repair"/>
    <property type="evidence" value="ECO:0007669"/>
    <property type="project" value="TreeGrafter"/>
</dbReference>
<dbReference type="GO" id="GO:0005662">
    <property type="term" value="C:DNA replication factor A complex"/>
    <property type="evidence" value="ECO:0007669"/>
    <property type="project" value="TreeGrafter"/>
</dbReference>
<protein>
    <recommendedName>
        <fullName evidence="6">Replication factor A protein 3</fullName>
    </recommendedName>
</protein>
<comment type="caution">
    <text evidence="4">The sequence shown here is derived from an EMBL/GenBank/DDBJ whole genome shotgun (WGS) entry which is preliminary data.</text>
</comment>
<dbReference type="GO" id="GO:0006260">
    <property type="term" value="P:DNA replication"/>
    <property type="evidence" value="ECO:0007669"/>
    <property type="project" value="InterPro"/>
</dbReference>
<dbReference type="GO" id="GO:0035861">
    <property type="term" value="C:site of double-strand break"/>
    <property type="evidence" value="ECO:0007669"/>
    <property type="project" value="TreeGrafter"/>
</dbReference>
<sequence length="131" mass="14117">LLVASAMNTSVMDVDSSDEARARHRVNGGLLAQHQGACVCLLGRVVSCPSPTCLLLEASDSVQVKAQLSREFHAEPGSLVEVVGSALSDNSVSVQHLVQLDRGCSENFDMDMYNKAVQICNKFSQAYYTKP</sequence>
<dbReference type="CDD" id="cd04479">
    <property type="entry name" value="RPA3"/>
    <property type="match status" value="1"/>
</dbReference>
<evidence type="ECO:0000313" key="4">
    <source>
        <dbReference type="EMBL" id="PAA94602.1"/>
    </source>
</evidence>
<name>A0A267HAP1_9PLAT</name>
<gene>
    <name evidence="4" type="ORF">BOX15_Mlig033707g3</name>
</gene>
<accession>A0A267HAP1</accession>
<comment type="similarity">
    <text evidence="2">Belongs to the replication factor A protein 3 family.</text>
</comment>
<dbReference type="OrthoDB" id="188186at2759"/>
<proteinExistence type="inferred from homology"/>
<dbReference type="GO" id="GO:0003697">
    <property type="term" value="F:single-stranded DNA binding"/>
    <property type="evidence" value="ECO:0007669"/>
    <property type="project" value="TreeGrafter"/>
</dbReference>
<evidence type="ECO:0000256" key="2">
    <source>
        <dbReference type="ARBA" id="ARBA00009761"/>
    </source>
</evidence>
<dbReference type="Pfam" id="PF08661">
    <property type="entry name" value="Rep_fac-A_3"/>
    <property type="match status" value="1"/>
</dbReference>
<dbReference type="SUPFAM" id="SSF50249">
    <property type="entry name" value="Nucleic acid-binding proteins"/>
    <property type="match status" value="1"/>
</dbReference>
<evidence type="ECO:0000313" key="5">
    <source>
        <dbReference type="Proteomes" id="UP000215902"/>
    </source>
</evidence>
<feature type="non-terminal residue" evidence="4">
    <location>
        <position position="1"/>
    </location>
</feature>
<dbReference type="GO" id="GO:0006289">
    <property type="term" value="P:nucleotide-excision repair"/>
    <property type="evidence" value="ECO:0007669"/>
    <property type="project" value="TreeGrafter"/>
</dbReference>
<dbReference type="EMBL" id="NIVC01000006">
    <property type="protein sequence ID" value="PAA94602.1"/>
    <property type="molecule type" value="Genomic_DNA"/>
</dbReference>
<dbReference type="GO" id="GO:0000724">
    <property type="term" value="P:double-strand break repair via homologous recombination"/>
    <property type="evidence" value="ECO:0007669"/>
    <property type="project" value="TreeGrafter"/>
</dbReference>
<evidence type="ECO:0008006" key="6">
    <source>
        <dbReference type="Google" id="ProtNLM"/>
    </source>
</evidence>
<dbReference type="AlphaFoldDB" id="A0A267HAP1"/>
<dbReference type="PANTHER" id="PTHR15114">
    <property type="entry name" value="REPLICATION PROTEIN A3"/>
    <property type="match status" value="1"/>
</dbReference>
<keyword evidence="5" id="KW-1185">Reference proteome</keyword>
<dbReference type="Proteomes" id="UP000215902">
    <property type="component" value="Unassembled WGS sequence"/>
</dbReference>
<dbReference type="PANTHER" id="PTHR15114:SF1">
    <property type="entry name" value="REPLICATION PROTEIN A 14 KDA SUBUNIT"/>
    <property type="match status" value="1"/>
</dbReference>